<accession>A0ABV9M278</accession>
<dbReference type="Proteomes" id="UP001595897">
    <property type="component" value="Unassembled WGS sequence"/>
</dbReference>
<dbReference type="InterPro" id="IPR037401">
    <property type="entry name" value="SnoaL-like"/>
</dbReference>
<sequence>MTTIEQFTAFYTDLASMQVSALKNIYSDNVVFIDPIAEHEGLPAVEHYFEKLLKNAKYCEFDIHKVLSTNDDGYLVNWTMRFTSSRINKGRPVAVDGITVLNILNDKIVFHRDYYDLGQMVYEHVPLLGRIIKKIKKGLS</sequence>
<organism evidence="2 3">
    <name type="scientific">Glaciecola siphonariae</name>
    <dbReference type="NCBI Taxonomy" id="521012"/>
    <lineage>
        <taxon>Bacteria</taxon>
        <taxon>Pseudomonadati</taxon>
        <taxon>Pseudomonadota</taxon>
        <taxon>Gammaproteobacteria</taxon>
        <taxon>Alteromonadales</taxon>
        <taxon>Alteromonadaceae</taxon>
        <taxon>Glaciecola</taxon>
    </lineage>
</organism>
<dbReference type="InterPro" id="IPR032710">
    <property type="entry name" value="NTF2-like_dom_sf"/>
</dbReference>
<dbReference type="Pfam" id="PF12680">
    <property type="entry name" value="SnoaL_2"/>
    <property type="match status" value="1"/>
</dbReference>
<feature type="domain" description="SnoaL-like" evidence="1">
    <location>
        <begin position="8"/>
        <end position="111"/>
    </location>
</feature>
<proteinExistence type="predicted"/>
<reference evidence="3" key="1">
    <citation type="journal article" date="2019" name="Int. J. Syst. Evol. Microbiol.">
        <title>The Global Catalogue of Microorganisms (GCM) 10K type strain sequencing project: providing services to taxonomists for standard genome sequencing and annotation.</title>
        <authorList>
            <consortium name="The Broad Institute Genomics Platform"/>
            <consortium name="The Broad Institute Genome Sequencing Center for Infectious Disease"/>
            <person name="Wu L."/>
            <person name="Ma J."/>
        </authorList>
    </citation>
    <scope>NUCLEOTIDE SEQUENCE [LARGE SCALE GENOMIC DNA]</scope>
    <source>
        <strain evidence="3">KACC 12507</strain>
    </source>
</reference>
<name>A0ABV9M278_9ALTE</name>
<protein>
    <submittedName>
        <fullName evidence="2">Nuclear transport factor 2 family protein</fullName>
    </submittedName>
</protein>
<keyword evidence="3" id="KW-1185">Reference proteome</keyword>
<gene>
    <name evidence="2" type="ORF">ACFO4O_16790</name>
</gene>
<dbReference type="Gene3D" id="3.10.450.50">
    <property type="match status" value="1"/>
</dbReference>
<dbReference type="RefSeq" id="WP_382410629.1">
    <property type="nucleotide sequence ID" value="NZ_JBHSGU010000029.1"/>
</dbReference>
<evidence type="ECO:0000313" key="3">
    <source>
        <dbReference type="Proteomes" id="UP001595897"/>
    </source>
</evidence>
<comment type="caution">
    <text evidence="2">The sequence shown here is derived from an EMBL/GenBank/DDBJ whole genome shotgun (WGS) entry which is preliminary data.</text>
</comment>
<dbReference type="SUPFAM" id="SSF54427">
    <property type="entry name" value="NTF2-like"/>
    <property type="match status" value="1"/>
</dbReference>
<evidence type="ECO:0000313" key="2">
    <source>
        <dbReference type="EMBL" id="MFC4701808.1"/>
    </source>
</evidence>
<evidence type="ECO:0000259" key="1">
    <source>
        <dbReference type="Pfam" id="PF12680"/>
    </source>
</evidence>
<dbReference type="EMBL" id="JBHSGU010000029">
    <property type="protein sequence ID" value="MFC4701808.1"/>
    <property type="molecule type" value="Genomic_DNA"/>
</dbReference>